<dbReference type="RefSeq" id="WP_397078234.1">
    <property type="nucleotide sequence ID" value="NZ_JBITGY010000001.1"/>
</dbReference>
<proteinExistence type="predicted"/>
<name>A0ABW7YK14_9ACTN</name>
<feature type="region of interest" description="Disordered" evidence="1">
    <location>
        <begin position="212"/>
        <end position="246"/>
    </location>
</feature>
<dbReference type="Proteomes" id="UP001612741">
    <property type="component" value="Unassembled WGS sequence"/>
</dbReference>
<keyword evidence="3" id="KW-1185">Reference proteome</keyword>
<protein>
    <submittedName>
        <fullName evidence="2">SWIM zinc finger family protein</fullName>
    </submittedName>
</protein>
<evidence type="ECO:0000256" key="1">
    <source>
        <dbReference type="SAM" id="MobiDB-lite"/>
    </source>
</evidence>
<evidence type="ECO:0000313" key="3">
    <source>
        <dbReference type="Proteomes" id="UP001612741"/>
    </source>
</evidence>
<dbReference type="EMBL" id="JBITGY010000001">
    <property type="protein sequence ID" value="MFI6496239.1"/>
    <property type="molecule type" value="Genomic_DNA"/>
</dbReference>
<accession>A0ABW7YK14</accession>
<gene>
    <name evidence="2" type="ORF">ACIBG2_02590</name>
</gene>
<evidence type="ECO:0000313" key="2">
    <source>
        <dbReference type="EMBL" id="MFI6496239.1"/>
    </source>
</evidence>
<organism evidence="2 3">
    <name type="scientific">Nonomuraea typhae</name>
    <dbReference type="NCBI Taxonomy" id="2603600"/>
    <lineage>
        <taxon>Bacteria</taxon>
        <taxon>Bacillati</taxon>
        <taxon>Actinomycetota</taxon>
        <taxon>Actinomycetes</taxon>
        <taxon>Streptosporangiales</taxon>
        <taxon>Streptosporangiaceae</taxon>
        <taxon>Nonomuraea</taxon>
    </lineage>
</organism>
<sequence length="377" mass="39433">MIDARSPSPARKPPAQATRHARVAAGLAELERWLADQIRLGLGQAGAPEWDELAKRLIDAQAPGPAAVASGLAAVRAGASWPGALLGEYALLALLAVAYRRRETLPPPLAQTVLTRVGFTTSRESVLTAGARVRDRWLVLGMRDDVLDQVTGRHVWLRGSRTSRAAVLLTYTPHGQALGPAPVAGGRMDATLAFYPGAAPLRALVAPSSEAGAADDTRLGRTSPEAGWAEHVPGSAEDMRGSAEDVPGWPEHVPDSADDLPDWAGDLLGSVEHVLGSVDDLPAGMPSAVAASVDDALAEVAEALAADPWTDSWPLLLAGVVPERTTLGGLPLHPACVDPWRLIAVSGGEPVTAAVEWTPQGLRPLTVWDDEGRAVTL</sequence>
<comment type="caution">
    <text evidence="2">The sequence shown here is derived from an EMBL/GenBank/DDBJ whole genome shotgun (WGS) entry which is preliminary data.</text>
</comment>
<reference evidence="2 3" key="1">
    <citation type="submission" date="2024-10" db="EMBL/GenBank/DDBJ databases">
        <title>The Natural Products Discovery Center: Release of the First 8490 Sequenced Strains for Exploring Actinobacteria Biosynthetic Diversity.</title>
        <authorList>
            <person name="Kalkreuter E."/>
            <person name="Kautsar S.A."/>
            <person name="Yang D."/>
            <person name="Bader C.D."/>
            <person name="Teijaro C.N."/>
            <person name="Fluegel L."/>
            <person name="Davis C.M."/>
            <person name="Simpson J.R."/>
            <person name="Lauterbach L."/>
            <person name="Steele A.D."/>
            <person name="Gui C."/>
            <person name="Meng S."/>
            <person name="Li G."/>
            <person name="Viehrig K."/>
            <person name="Ye F."/>
            <person name="Su P."/>
            <person name="Kiefer A.F."/>
            <person name="Nichols A."/>
            <person name="Cepeda A.J."/>
            <person name="Yan W."/>
            <person name="Fan B."/>
            <person name="Jiang Y."/>
            <person name="Adhikari A."/>
            <person name="Zheng C.-J."/>
            <person name="Schuster L."/>
            <person name="Cowan T.M."/>
            <person name="Smanski M.J."/>
            <person name="Chevrette M.G."/>
            <person name="De Carvalho L.P.S."/>
            <person name="Shen B."/>
        </authorList>
    </citation>
    <scope>NUCLEOTIDE SEQUENCE [LARGE SCALE GENOMIC DNA]</scope>
    <source>
        <strain evidence="2 3">NPDC050545</strain>
    </source>
</reference>